<name>A0A6J6EEQ9_9ZZZZ</name>
<reference evidence="1" key="1">
    <citation type="submission" date="2020-05" db="EMBL/GenBank/DDBJ databases">
        <authorList>
            <person name="Chiriac C."/>
            <person name="Salcher M."/>
            <person name="Ghai R."/>
            <person name="Kavagutti S V."/>
        </authorList>
    </citation>
    <scope>NUCLEOTIDE SEQUENCE</scope>
</reference>
<dbReference type="AlphaFoldDB" id="A0A6J6EEQ9"/>
<organism evidence="1">
    <name type="scientific">freshwater metagenome</name>
    <dbReference type="NCBI Taxonomy" id="449393"/>
    <lineage>
        <taxon>unclassified sequences</taxon>
        <taxon>metagenomes</taxon>
        <taxon>ecological metagenomes</taxon>
    </lineage>
</organism>
<evidence type="ECO:0000313" key="1">
    <source>
        <dbReference type="EMBL" id="CAB4573684.1"/>
    </source>
</evidence>
<proteinExistence type="predicted"/>
<gene>
    <name evidence="1" type="ORF">UFOPK1722_00554</name>
</gene>
<protein>
    <submittedName>
        <fullName evidence="1">Unannotated protein</fullName>
    </submittedName>
</protein>
<accession>A0A6J6EEQ9</accession>
<sequence length="103" mass="10481">MSTLDGFALTTGLLPVGADAKVYGTPMATAPEPVPLALTAETRNVVRVPFTSPVVPAATTQAVIEVHVNPLVAPVTNGVVAVVVPSTVYVPPDAQLALHTSTL</sequence>
<dbReference type="EMBL" id="CAEZTS010000035">
    <property type="protein sequence ID" value="CAB4573684.1"/>
    <property type="molecule type" value="Genomic_DNA"/>
</dbReference>